<dbReference type="SMART" id="SM00635">
    <property type="entry name" value="BID_2"/>
    <property type="match status" value="1"/>
</dbReference>
<reference evidence="2 3" key="1">
    <citation type="submission" date="2018-09" db="EMBL/GenBank/DDBJ databases">
        <title>Yersinia kristensenii subsp. rochesterensis subsp. nov., Isolated from Human Feces.</title>
        <authorList>
            <person name="Cunningham S.A."/>
            <person name="Jeraldo P."/>
            <person name="Patel R."/>
        </authorList>
    </citation>
    <scope>NUCLEOTIDE SEQUENCE [LARGE SCALE GENOMIC DNA]</scope>
    <source>
        <strain evidence="2 3">ATCC BAA-2637</strain>
    </source>
</reference>
<evidence type="ECO:0000259" key="1">
    <source>
        <dbReference type="SMART" id="SM00635"/>
    </source>
</evidence>
<dbReference type="InterPro" id="IPR008964">
    <property type="entry name" value="Invasin/intimin_cell_adhesion"/>
</dbReference>
<feature type="domain" description="BIG2" evidence="1">
    <location>
        <begin position="151"/>
        <end position="234"/>
    </location>
</feature>
<dbReference type="Gene3D" id="4.10.410.40">
    <property type="match status" value="1"/>
</dbReference>
<evidence type="ECO:0000313" key="3">
    <source>
        <dbReference type="Proteomes" id="UP000265864"/>
    </source>
</evidence>
<dbReference type="InterPro" id="IPR032495">
    <property type="entry name" value="Phage_TTP_11"/>
</dbReference>
<dbReference type="InterPro" id="IPR003343">
    <property type="entry name" value="Big_2"/>
</dbReference>
<evidence type="ECO:0000313" key="2">
    <source>
        <dbReference type="EMBL" id="AYD44756.1"/>
    </source>
</evidence>
<dbReference type="Gene3D" id="2.60.40.1080">
    <property type="match status" value="1"/>
</dbReference>
<gene>
    <name evidence="2" type="ORF">DXZ79_14280</name>
</gene>
<dbReference type="Pfam" id="PF02368">
    <property type="entry name" value="Big_2"/>
    <property type="match status" value="1"/>
</dbReference>
<proteinExistence type="predicted"/>
<dbReference type="EMBL" id="CP032482">
    <property type="protein sequence ID" value="AYD44756.1"/>
    <property type="molecule type" value="Genomic_DNA"/>
</dbReference>
<organism evidence="2 3">
    <name type="scientific">Yersinia rochesterensis</name>
    <dbReference type="NCBI Taxonomy" id="1604335"/>
    <lineage>
        <taxon>Bacteria</taxon>
        <taxon>Pseudomonadati</taxon>
        <taxon>Pseudomonadota</taxon>
        <taxon>Gammaproteobacteria</taxon>
        <taxon>Enterobacterales</taxon>
        <taxon>Yersiniaceae</taxon>
        <taxon>Yersinia</taxon>
    </lineage>
</organism>
<dbReference type="Pfam" id="PF16460">
    <property type="entry name" value="Phage_TTP_11"/>
    <property type="match status" value="1"/>
</dbReference>
<dbReference type="SUPFAM" id="SSF49373">
    <property type="entry name" value="Invasin/intimin cell-adhesion fragments"/>
    <property type="match status" value="1"/>
</dbReference>
<sequence>MTSIYEKTQGTVFSISAAVATEANPANATWLSASCSTKELSFTGGQKDDIEVTTLCSTEKEMTNGLSSPAEMSINRNWSAGELAQESLMEAYETDERRAIRVVFPSGNGFAYLAEVRQNSWSAGTSGVVSASYTLRIIGKPVRIMASDVVPVTGVTLTPTSGSVAAGGTATFNVNITPSNATNKGFTLLSSVPARATAMASGMTVTVTAPTGATAGSASITVTTSDGNKTATYTANVTA</sequence>
<accession>A0A386HGJ1</accession>
<dbReference type="Proteomes" id="UP000265864">
    <property type="component" value="Chromosome"/>
</dbReference>
<name>A0A386HGJ1_9GAMM</name>
<dbReference type="PROSITE" id="PS51257">
    <property type="entry name" value="PROKAR_LIPOPROTEIN"/>
    <property type="match status" value="1"/>
</dbReference>
<dbReference type="AlphaFoldDB" id="A0A386HGJ1"/>
<protein>
    <submittedName>
        <fullName evidence="2">Phage tail protein</fullName>
    </submittedName>
</protein>